<dbReference type="Pfam" id="PF00483">
    <property type="entry name" value="NTP_transferase"/>
    <property type="match status" value="1"/>
</dbReference>
<keyword evidence="3" id="KW-0963">Cytoplasm</keyword>
<evidence type="ECO:0000259" key="8">
    <source>
        <dbReference type="Pfam" id="PF00483"/>
    </source>
</evidence>
<dbReference type="InterPro" id="IPR036412">
    <property type="entry name" value="HAD-like_sf"/>
</dbReference>
<feature type="domain" description="Nucleotidyl transferase" evidence="8">
    <location>
        <begin position="8"/>
        <end position="230"/>
    </location>
</feature>
<sequence>MADPPTQAAILVGGRGTRLGALTAATPKPLLPVGDRPFLDWLLHEVARHGIPRITLLAGFEAGQFAQYDGMRLKGGTVVEVLAEPEPLGTGGALRLFRDRLAPRFLLLNGDTLFDVNLLGLAQHHAPGALGTLALRPEVAGGRYDTIELGPDGRIRGFVRRQAGAATGRPINGGIYLLDRAILDHIPEGPVSLENDVFPGLAAQGLLCGARCDGGFIDIGVPEDFAAAQTRVPAMVRRPAAFLDRDGVLIEDTGYPHRPEAARWIPGAAAAVRALNDAGFFVFVITNQAGVARGLYPEAQVAEMHRWMAGEFARHGAHVDAFEYCPYHPEAPLPEYRRDSPRRKPKPGMIEDLAASWPVNRAGSFVVGDKDTDCQAAAAAGLPGHLFPGGDLLDFLQRHGRIQAGAAGRMTD</sequence>
<evidence type="ECO:0000256" key="4">
    <source>
        <dbReference type="ARBA" id="ARBA00022723"/>
    </source>
</evidence>
<dbReference type="SUPFAM" id="SSF53448">
    <property type="entry name" value="Nucleotide-diphospho-sugar transferases"/>
    <property type="match status" value="1"/>
</dbReference>
<evidence type="ECO:0000256" key="2">
    <source>
        <dbReference type="ARBA" id="ARBA00005628"/>
    </source>
</evidence>
<dbReference type="GO" id="GO:0046872">
    <property type="term" value="F:metal ion binding"/>
    <property type="evidence" value="ECO:0007669"/>
    <property type="project" value="UniProtKB-KW"/>
</dbReference>
<comment type="caution">
    <text evidence="9">The sequence shown here is derived from an EMBL/GenBank/DDBJ whole genome shotgun (WGS) entry which is preliminary data.</text>
</comment>
<dbReference type="GO" id="GO:0005737">
    <property type="term" value="C:cytoplasm"/>
    <property type="evidence" value="ECO:0007669"/>
    <property type="project" value="UniProtKB-SubCell"/>
</dbReference>
<dbReference type="PANTHER" id="PTHR42891">
    <property type="entry name" value="D-GLYCERO-BETA-D-MANNO-HEPTOSE-1,7-BISPHOSPHATE 7-PHOSPHATASE"/>
    <property type="match status" value="1"/>
</dbReference>
<dbReference type="Proteomes" id="UP000295023">
    <property type="component" value="Unassembled WGS sequence"/>
</dbReference>
<comment type="subcellular location">
    <subcellularLocation>
        <location evidence="1">Cytoplasm</location>
    </subcellularLocation>
</comment>
<dbReference type="SUPFAM" id="SSF56784">
    <property type="entry name" value="HAD-like"/>
    <property type="match status" value="1"/>
</dbReference>
<dbReference type="NCBIfam" id="TIGR01656">
    <property type="entry name" value="Histidinol-ppas"/>
    <property type="match status" value="1"/>
</dbReference>
<reference evidence="9 10" key="1">
    <citation type="submission" date="2019-03" db="EMBL/GenBank/DDBJ databases">
        <title>Paracraurococcus aquatilis NE82 genome sequence.</title>
        <authorList>
            <person name="Zhao Y."/>
            <person name="Du Z."/>
        </authorList>
    </citation>
    <scope>NUCLEOTIDE SEQUENCE [LARGE SCALE GENOMIC DNA]</scope>
    <source>
        <strain evidence="9 10">NE82</strain>
    </source>
</reference>
<evidence type="ECO:0000256" key="7">
    <source>
        <dbReference type="ARBA" id="ARBA00031828"/>
    </source>
</evidence>
<dbReference type="NCBIfam" id="TIGR01662">
    <property type="entry name" value="HAD-SF-IIIA"/>
    <property type="match status" value="1"/>
</dbReference>
<proteinExistence type="inferred from homology"/>
<evidence type="ECO:0000256" key="6">
    <source>
        <dbReference type="ARBA" id="ARBA00023277"/>
    </source>
</evidence>
<dbReference type="InterPro" id="IPR023214">
    <property type="entry name" value="HAD_sf"/>
</dbReference>
<keyword evidence="10" id="KW-1185">Reference proteome</keyword>
<keyword evidence="5 9" id="KW-0378">Hydrolase</keyword>
<dbReference type="GO" id="GO:0005975">
    <property type="term" value="P:carbohydrate metabolic process"/>
    <property type="evidence" value="ECO:0007669"/>
    <property type="project" value="InterPro"/>
</dbReference>
<keyword evidence="6" id="KW-0119">Carbohydrate metabolism</keyword>
<dbReference type="AlphaFoldDB" id="A0A4R4DIQ0"/>
<gene>
    <name evidence="9" type="ORF">EXY23_15225</name>
</gene>
<keyword evidence="4" id="KW-0479">Metal-binding</keyword>
<protein>
    <recommendedName>
        <fullName evidence="7">D,D-heptose 1,7-bisphosphate phosphatase</fullName>
    </recommendedName>
</protein>
<organism evidence="9 10">
    <name type="scientific">Roseicella aquatilis</name>
    <dbReference type="NCBI Taxonomy" id="2527868"/>
    <lineage>
        <taxon>Bacteria</taxon>
        <taxon>Pseudomonadati</taxon>
        <taxon>Pseudomonadota</taxon>
        <taxon>Alphaproteobacteria</taxon>
        <taxon>Acetobacterales</taxon>
        <taxon>Roseomonadaceae</taxon>
        <taxon>Roseicella</taxon>
    </lineage>
</organism>
<dbReference type="Gene3D" id="3.90.550.10">
    <property type="entry name" value="Spore Coat Polysaccharide Biosynthesis Protein SpsA, Chain A"/>
    <property type="match status" value="1"/>
</dbReference>
<dbReference type="Pfam" id="PF13242">
    <property type="entry name" value="Hydrolase_like"/>
    <property type="match status" value="1"/>
</dbReference>
<dbReference type="EMBL" id="SKBM01000014">
    <property type="protein sequence ID" value="TCZ59769.1"/>
    <property type="molecule type" value="Genomic_DNA"/>
</dbReference>
<dbReference type="InterPro" id="IPR004446">
    <property type="entry name" value="Heptose_bisP_phosphatase"/>
</dbReference>
<evidence type="ECO:0000313" key="10">
    <source>
        <dbReference type="Proteomes" id="UP000295023"/>
    </source>
</evidence>
<comment type="similarity">
    <text evidence="2">Belongs to the GmhB family.</text>
</comment>
<evidence type="ECO:0000256" key="1">
    <source>
        <dbReference type="ARBA" id="ARBA00004496"/>
    </source>
</evidence>
<dbReference type="Gene3D" id="3.40.50.1000">
    <property type="entry name" value="HAD superfamily/HAD-like"/>
    <property type="match status" value="1"/>
</dbReference>
<dbReference type="CDD" id="cd07503">
    <property type="entry name" value="HAD_HisB-N"/>
    <property type="match status" value="1"/>
</dbReference>
<dbReference type="InterPro" id="IPR029044">
    <property type="entry name" value="Nucleotide-diphossugar_trans"/>
</dbReference>
<dbReference type="InterPro" id="IPR005835">
    <property type="entry name" value="NTP_transferase_dom"/>
</dbReference>
<dbReference type="OrthoDB" id="9814110at2"/>
<evidence type="ECO:0000256" key="3">
    <source>
        <dbReference type="ARBA" id="ARBA00022490"/>
    </source>
</evidence>
<dbReference type="InterPro" id="IPR006543">
    <property type="entry name" value="Histidinol-phos"/>
</dbReference>
<evidence type="ECO:0000313" key="9">
    <source>
        <dbReference type="EMBL" id="TCZ59769.1"/>
    </source>
</evidence>
<name>A0A4R4DIQ0_9PROT</name>
<dbReference type="PANTHER" id="PTHR42891:SF1">
    <property type="entry name" value="D-GLYCERO-BETA-D-MANNO-HEPTOSE-1,7-BISPHOSPHATE 7-PHOSPHATASE"/>
    <property type="match status" value="1"/>
</dbReference>
<dbReference type="GO" id="GO:0016791">
    <property type="term" value="F:phosphatase activity"/>
    <property type="evidence" value="ECO:0007669"/>
    <property type="project" value="InterPro"/>
</dbReference>
<dbReference type="InterPro" id="IPR006549">
    <property type="entry name" value="HAD-SF_hydro_IIIA"/>
</dbReference>
<evidence type="ECO:0000256" key="5">
    <source>
        <dbReference type="ARBA" id="ARBA00022801"/>
    </source>
</evidence>
<accession>A0A4R4DIQ0</accession>